<protein>
    <submittedName>
        <fullName evidence="2">Phytanoyl-CoA dioxygenase family protein</fullName>
    </submittedName>
</protein>
<organism evidence="2 3">
    <name type="scientific">Nocardia bovistercoris</name>
    <dbReference type="NCBI Taxonomy" id="2785916"/>
    <lineage>
        <taxon>Bacteria</taxon>
        <taxon>Bacillati</taxon>
        <taxon>Actinomycetota</taxon>
        <taxon>Actinomycetes</taxon>
        <taxon>Mycobacteriales</taxon>
        <taxon>Nocardiaceae</taxon>
        <taxon>Nocardia</taxon>
    </lineage>
</organism>
<evidence type="ECO:0000256" key="1">
    <source>
        <dbReference type="SAM" id="MobiDB-lite"/>
    </source>
</evidence>
<dbReference type="SUPFAM" id="SSF51197">
    <property type="entry name" value="Clavaminate synthase-like"/>
    <property type="match status" value="1"/>
</dbReference>
<dbReference type="GO" id="GO:0016706">
    <property type="term" value="F:2-oxoglutarate-dependent dioxygenase activity"/>
    <property type="evidence" value="ECO:0007669"/>
    <property type="project" value="UniProtKB-ARBA"/>
</dbReference>
<dbReference type="PANTHER" id="PTHR20883:SF48">
    <property type="entry name" value="ECTOINE DIOXYGENASE"/>
    <property type="match status" value="1"/>
</dbReference>
<dbReference type="Proteomes" id="UP000655751">
    <property type="component" value="Unassembled WGS sequence"/>
</dbReference>
<evidence type="ECO:0000313" key="2">
    <source>
        <dbReference type="EMBL" id="MBH0781792.1"/>
    </source>
</evidence>
<keyword evidence="2" id="KW-0223">Dioxygenase</keyword>
<dbReference type="RefSeq" id="WP_196154075.1">
    <property type="nucleotide sequence ID" value="NZ_JADMLG010000030.1"/>
</dbReference>
<dbReference type="PANTHER" id="PTHR20883">
    <property type="entry name" value="PHYTANOYL-COA DIOXYGENASE DOMAIN CONTAINING 1"/>
    <property type="match status" value="1"/>
</dbReference>
<reference evidence="2" key="1">
    <citation type="submission" date="2020-11" db="EMBL/GenBank/DDBJ databases">
        <title>Nocardia NEAU-351.nov., a novel actinomycete isolated from the cow dung.</title>
        <authorList>
            <person name="Zhang X."/>
        </authorList>
    </citation>
    <scope>NUCLEOTIDE SEQUENCE</scope>
    <source>
        <strain evidence="2">NEAU-351</strain>
    </source>
</reference>
<proteinExistence type="predicted"/>
<comment type="caution">
    <text evidence="2">The sequence shown here is derived from an EMBL/GenBank/DDBJ whole genome shotgun (WGS) entry which is preliminary data.</text>
</comment>
<gene>
    <name evidence="2" type="ORF">IT779_36510</name>
</gene>
<evidence type="ECO:0000313" key="3">
    <source>
        <dbReference type="Proteomes" id="UP000655751"/>
    </source>
</evidence>
<feature type="region of interest" description="Disordered" evidence="1">
    <location>
        <begin position="1"/>
        <end position="23"/>
    </location>
</feature>
<keyword evidence="2" id="KW-0560">Oxidoreductase</keyword>
<name>A0A931N7H4_9NOCA</name>
<sequence>MADSTETMPNNADRQAASDTKRVLTREQRKEFAERGYIVVPDVVPPDLIAAANAVVDEQISARPPVDGHVGVVYRFQELEDSPVLAALLRDTSAFSLAESLMGEGELDFPDTVQTALTYPPFRDARHKPHIDGGKGRKPGDPPWTFSMLAGFFLTDQSTDDTGNLFVWPGTHRAHAELFRARGPEAFTTYPTVDLPAVDMVRGRPGDMLLKHYLLGHNGGNNTGDSVRRTVYFRLRHREHEAKWEQALQDPWHDFAALRGLAAPLGESGRQGDSCA</sequence>
<accession>A0A931N7H4</accession>
<dbReference type="GO" id="GO:0005506">
    <property type="term" value="F:iron ion binding"/>
    <property type="evidence" value="ECO:0007669"/>
    <property type="project" value="UniProtKB-ARBA"/>
</dbReference>
<dbReference type="InterPro" id="IPR008775">
    <property type="entry name" value="Phytyl_CoA_dOase-like"/>
</dbReference>
<dbReference type="Gene3D" id="2.60.120.620">
    <property type="entry name" value="q2cbj1_9rhob like domain"/>
    <property type="match status" value="1"/>
</dbReference>
<keyword evidence="3" id="KW-1185">Reference proteome</keyword>
<dbReference type="EMBL" id="JADMLG010000030">
    <property type="protein sequence ID" value="MBH0781792.1"/>
    <property type="molecule type" value="Genomic_DNA"/>
</dbReference>
<dbReference type="AlphaFoldDB" id="A0A931N7H4"/>
<dbReference type="Pfam" id="PF05721">
    <property type="entry name" value="PhyH"/>
    <property type="match status" value="1"/>
</dbReference>
<feature type="compositionally biased region" description="Polar residues" evidence="1">
    <location>
        <begin position="1"/>
        <end position="13"/>
    </location>
</feature>